<keyword evidence="7" id="KW-0378">Hydrolase</keyword>
<evidence type="ECO:0000259" key="13">
    <source>
        <dbReference type="Pfam" id="PF02163"/>
    </source>
</evidence>
<organism evidence="14 15">
    <name type="scientific">Metabacillus indicus</name>
    <name type="common">Bacillus indicus</name>
    <dbReference type="NCBI Taxonomy" id="246786"/>
    <lineage>
        <taxon>Bacteria</taxon>
        <taxon>Bacillati</taxon>
        <taxon>Bacillota</taxon>
        <taxon>Bacilli</taxon>
        <taxon>Bacillales</taxon>
        <taxon>Bacillaceae</taxon>
        <taxon>Metabacillus</taxon>
    </lineage>
</organism>
<evidence type="ECO:0000256" key="2">
    <source>
        <dbReference type="ARBA" id="ARBA00004141"/>
    </source>
</evidence>
<dbReference type="STRING" id="246786.GS18_0212145"/>
<name>A0A084GWZ1_METID</name>
<evidence type="ECO:0000256" key="5">
    <source>
        <dbReference type="ARBA" id="ARBA00022692"/>
    </source>
</evidence>
<dbReference type="PANTHER" id="PTHR39188:SF3">
    <property type="entry name" value="STAGE IV SPORULATION PROTEIN FB"/>
    <property type="match status" value="1"/>
</dbReference>
<evidence type="ECO:0000256" key="8">
    <source>
        <dbReference type="ARBA" id="ARBA00022833"/>
    </source>
</evidence>
<keyword evidence="11 12" id="KW-0472">Membrane</keyword>
<evidence type="ECO:0000256" key="9">
    <source>
        <dbReference type="ARBA" id="ARBA00022989"/>
    </source>
</evidence>
<dbReference type="PANTHER" id="PTHR39188">
    <property type="entry name" value="MEMBRANE-ASSOCIATED ZINC METALLOPROTEASE M50B"/>
    <property type="match status" value="1"/>
</dbReference>
<accession>A0A084GWZ1</accession>
<dbReference type="GO" id="GO:0016020">
    <property type="term" value="C:membrane"/>
    <property type="evidence" value="ECO:0007669"/>
    <property type="project" value="UniProtKB-SubCell"/>
</dbReference>
<evidence type="ECO:0000256" key="3">
    <source>
        <dbReference type="ARBA" id="ARBA00007931"/>
    </source>
</evidence>
<feature type="domain" description="Peptidase M50" evidence="13">
    <location>
        <begin position="33"/>
        <end position="105"/>
    </location>
</feature>
<evidence type="ECO:0000256" key="10">
    <source>
        <dbReference type="ARBA" id="ARBA00023049"/>
    </source>
</evidence>
<comment type="caution">
    <text evidence="14">The sequence shown here is derived from an EMBL/GenBank/DDBJ whole genome shotgun (WGS) entry which is preliminary data.</text>
</comment>
<dbReference type="Proteomes" id="UP000028549">
    <property type="component" value="Unassembled WGS sequence"/>
</dbReference>
<dbReference type="GO" id="GO:0046872">
    <property type="term" value="F:metal ion binding"/>
    <property type="evidence" value="ECO:0007669"/>
    <property type="project" value="UniProtKB-KW"/>
</dbReference>
<dbReference type="Pfam" id="PF02163">
    <property type="entry name" value="Peptidase_M50"/>
    <property type="match status" value="2"/>
</dbReference>
<feature type="transmembrane region" description="Helical" evidence="12">
    <location>
        <begin position="16"/>
        <end position="42"/>
    </location>
</feature>
<keyword evidence="5 12" id="KW-0812">Transmembrane</keyword>
<comment type="similarity">
    <text evidence="3">Belongs to the peptidase M50B family.</text>
</comment>
<dbReference type="GO" id="GO:0006508">
    <property type="term" value="P:proteolysis"/>
    <property type="evidence" value="ECO:0007669"/>
    <property type="project" value="UniProtKB-KW"/>
</dbReference>
<dbReference type="AlphaFoldDB" id="A0A084GWZ1"/>
<feature type="transmembrane region" description="Helical" evidence="12">
    <location>
        <begin position="158"/>
        <end position="176"/>
    </location>
</feature>
<evidence type="ECO:0000256" key="1">
    <source>
        <dbReference type="ARBA" id="ARBA00001947"/>
    </source>
</evidence>
<gene>
    <name evidence="14" type="ORF">GS18_0212145</name>
</gene>
<dbReference type="CDD" id="cd06161">
    <property type="entry name" value="S2P-M50_SpoIVFB"/>
    <property type="match status" value="1"/>
</dbReference>
<comment type="cofactor">
    <cofactor evidence="1">
        <name>Zn(2+)</name>
        <dbReference type="ChEBI" id="CHEBI:29105"/>
    </cofactor>
</comment>
<dbReference type="OrthoDB" id="166377at2"/>
<evidence type="ECO:0000256" key="7">
    <source>
        <dbReference type="ARBA" id="ARBA00022801"/>
    </source>
</evidence>
<sequence>MNKYLSVFLHIHIHPILWLIMGISVMTAHFQSLLILLVIILVHELGHAMAARHFDWRLKSIVLLPFGGVAEVEEHGNRPLKEELITIAAGPFQHLPLQGAAFLLFSAGYMSPETFQLFTFYNGMIFLFNLLPIWPLDGGKLLFLFVSARRSYQDAHRLMLLVSAVFLAVYLLFFLLFSPQQLNVWIIAGFLIYSLYTEYKHRSFVSMRFLLERYYGNKQDPGILEPIIVDEDEMIYQTLLKFRRGCKHPIIVERDGKKLFELDENELLHAYFADKRVQSTVGELNYLY</sequence>
<evidence type="ECO:0000313" key="15">
    <source>
        <dbReference type="Proteomes" id="UP000028549"/>
    </source>
</evidence>
<feature type="transmembrane region" description="Helical" evidence="12">
    <location>
        <begin position="182"/>
        <end position="199"/>
    </location>
</feature>
<comment type="subcellular location">
    <subcellularLocation>
        <location evidence="2">Membrane</location>
        <topology evidence="2">Multi-pass membrane protein</topology>
    </subcellularLocation>
</comment>
<keyword evidence="9 12" id="KW-1133">Transmembrane helix</keyword>
<proteinExistence type="inferred from homology"/>
<evidence type="ECO:0000256" key="4">
    <source>
        <dbReference type="ARBA" id="ARBA00022670"/>
    </source>
</evidence>
<keyword evidence="15" id="KW-1185">Reference proteome</keyword>
<dbReference type="GO" id="GO:0008237">
    <property type="term" value="F:metallopeptidase activity"/>
    <property type="evidence" value="ECO:0007669"/>
    <property type="project" value="UniProtKB-KW"/>
</dbReference>
<keyword evidence="10" id="KW-0482">Metalloprotease</keyword>
<evidence type="ECO:0000256" key="11">
    <source>
        <dbReference type="ARBA" id="ARBA00023136"/>
    </source>
</evidence>
<dbReference type="RefSeq" id="WP_029566780.1">
    <property type="nucleotide sequence ID" value="NZ_JNVC02000005.1"/>
</dbReference>
<feature type="transmembrane region" description="Helical" evidence="12">
    <location>
        <begin position="125"/>
        <end position="146"/>
    </location>
</feature>
<protein>
    <submittedName>
        <fullName evidence="14">Stage IV sporulation protein FB</fullName>
    </submittedName>
</protein>
<evidence type="ECO:0000313" key="14">
    <source>
        <dbReference type="EMBL" id="KEZ51853.1"/>
    </source>
</evidence>
<feature type="domain" description="Peptidase M50" evidence="13">
    <location>
        <begin position="114"/>
        <end position="168"/>
    </location>
</feature>
<keyword evidence="6" id="KW-0479">Metal-binding</keyword>
<dbReference type="InterPro" id="IPR008915">
    <property type="entry name" value="Peptidase_M50"/>
</dbReference>
<feature type="transmembrane region" description="Helical" evidence="12">
    <location>
        <begin position="84"/>
        <end position="105"/>
    </location>
</feature>
<dbReference type="EMBL" id="JNVC02000005">
    <property type="protein sequence ID" value="KEZ51853.1"/>
    <property type="molecule type" value="Genomic_DNA"/>
</dbReference>
<evidence type="ECO:0000256" key="6">
    <source>
        <dbReference type="ARBA" id="ARBA00022723"/>
    </source>
</evidence>
<evidence type="ECO:0000256" key="12">
    <source>
        <dbReference type="SAM" id="Phobius"/>
    </source>
</evidence>
<keyword evidence="8" id="KW-0862">Zinc</keyword>
<reference evidence="14 15" key="1">
    <citation type="journal article" date="2005" name="Int. J. Syst. Evol. Microbiol.">
        <title>Bacillus cibi sp. nov., isolated from jeotgal, a traditional Korean fermented seafood.</title>
        <authorList>
            <person name="Yoon J.H."/>
            <person name="Lee C.H."/>
            <person name="Oh T.K."/>
        </authorList>
    </citation>
    <scope>NUCLEOTIDE SEQUENCE [LARGE SCALE GENOMIC DNA]</scope>
    <source>
        <strain evidence="14 15">DSM 16189</strain>
    </source>
</reference>
<keyword evidence="4" id="KW-0645">Protease</keyword>